<feature type="region of interest" description="Disordered" evidence="8">
    <location>
        <begin position="287"/>
        <end position="449"/>
    </location>
</feature>
<evidence type="ECO:0000256" key="1">
    <source>
        <dbReference type="ARBA" id="ARBA00008136"/>
    </source>
</evidence>
<keyword evidence="5" id="KW-0190">Covalent protein-DNA linkage</keyword>
<dbReference type="GO" id="GO:0006508">
    <property type="term" value="P:proteolysis"/>
    <property type="evidence" value="ECO:0007669"/>
    <property type="project" value="UniProtKB-KW"/>
</dbReference>
<keyword evidence="6" id="KW-0238">DNA-binding</keyword>
<name>A0A3N4HM99_ASCIM</name>
<dbReference type="PANTHER" id="PTHR13604:SF0">
    <property type="entry name" value="ABASIC SITE PROCESSING PROTEIN HMCES"/>
    <property type="match status" value="1"/>
</dbReference>
<feature type="compositionally biased region" description="Basic and acidic residues" evidence="8">
    <location>
        <begin position="378"/>
        <end position="404"/>
    </location>
</feature>
<keyword evidence="4" id="KW-0378">Hydrolase</keyword>
<evidence type="ECO:0000256" key="7">
    <source>
        <dbReference type="ARBA" id="ARBA00023239"/>
    </source>
</evidence>
<dbReference type="InterPro" id="IPR036590">
    <property type="entry name" value="SRAP-like"/>
</dbReference>
<proteinExistence type="inferred from homology"/>
<evidence type="ECO:0000256" key="4">
    <source>
        <dbReference type="ARBA" id="ARBA00022801"/>
    </source>
</evidence>
<keyword evidence="2" id="KW-0645">Protease</keyword>
<organism evidence="9 10">
    <name type="scientific">Ascobolus immersus RN42</name>
    <dbReference type="NCBI Taxonomy" id="1160509"/>
    <lineage>
        <taxon>Eukaryota</taxon>
        <taxon>Fungi</taxon>
        <taxon>Dikarya</taxon>
        <taxon>Ascomycota</taxon>
        <taxon>Pezizomycotina</taxon>
        <taxon>Pezizomycetes</taxon>
        <taxon>Pezizales</taxon>
        <taxon>Ascobolaceae</taxon>
        <taxon>Ascobolus</taxon>
    </lineage>
</organism>
<dbReference type="STRING" id="1160509.A0A3N4HM99"/>
<evidence type="ECO:0000256" key="2">
    <source>
        <dbReference type="ARBA" id="ARBA00022670"/>
    </source>
</evidence>
<dbReference type="Pfam" id="PF02586">
    <property type="entry name" value="SRAP"/>
    <property type="match status" value="1"/>
</dbReference>
<evidence type="ECO:0000313" key="9">
    <source>
        <dbReference type="EMBL" id="RPA74952.1"/>
    </source>
</evidence>
<dbReference type="GO" id="GO:0003697">
    <property type="term" value="F:single-stranded DNA binding"/>
    <property type="evidence" value="ECO:0007669"/>
    <property type="project" value="InterPro"/>
</dbReference>
<dbReference type="AlphaFoldDB" id="A0A3N4HM99"/>
<gene>
    <name evidence="9" type="ORF">BJ508DRAFT_230455</name>
</gene>
<dbReference type="PANTHER" id="PTHR13604">
    <property type="entry name" value="DC12-RELATED"/>
    <property type="match status" value="1"/>
</dbReference>
<dbReference type="InterPro" id="IPR003738">
    <property type="entry name" value="SRAP"/>
</dbReference>
<comment type="similarity">
    <text evidence="1">Belongs to the SOS response-associated peptidase family.</text>
</comment>
<evidence type="ECO:0000256" key="6">
    <source>
        <dbReference type="ARBA" id="ARBA00023125"/>
    </source>
</evidence>
<protein>
    <submittedName>
        <fullName evidence="9">DUF159-domain-containing protein</fullName>
    </submittedName>
</protein>
<evidence type="ECO:0000256" key="5">
    <source>
        <dbReference type="ARBA" id="ARBA00023124"/>
    </source>
</evidence>
<evidence type="ECO:0000313" key="10">
    <source>
        <dbReference type="Proteomes" id="UP000275078"/>
    </source>
</evidence>
<evidence type="ECO:0000256" key="3">
    <source>
        <dbReference type="ARBA" id="ARBA00022763"/>
    </source>
</evidence>
<dbReference type="Proteomes" id="UP000275078">
    <property type="component" value="Unassembled WGS sequence"/>
</dbReference>
<dbReference type="EMBL" id="ML119776">
    <property type="protein sequence ID" value="RPA74952.1"/>
    <property type="molecule type" value="Genomic_DNA"/>
</dbReference>
<keyword evidence="10" id="KW-1185">Reference proteome</keyword>
<accession>A0A3N4HM99</accession>
<evidence type="ECO:0000256" key="8">
    <source>
        <dbReference type="SAM" id="MobiDB-lite"/>
    </source>
</evidence>
<keyword evidence="3" id="KW-0227">DNA damage</keyword>
<dbReference type="GO" id="GO:0008233">
    <property type="term" value="F:peptidase activity"/>
    <property type="evidence" value="ECO:0007669"/>
    <property type="project" value="UniProtKB-KW"/>
</dbReference>
<sequence length="449" mass="50903">MCGRYAMPMRPAELRQQMRRTNMRVDRMILRGPNNQQPRQSYNVAPTYIEQVYRAVDASSQASDRFQTGIDGYELGGEVDSEGVEDGREYVLQSMKWGLVPSWNKQPQYFSSLLRTINCRADSIAQSGSMWTSMSNTKRCIVPMEGFYEWLPKGKDRIPYYISHPTQPLLYLAGLYDSVIPEGQTEPIFTYTIITTDTNKQLSFLHDRMPVLLEPGSQEMLDWLDPTVKQWNSKLQNILKPYEGELRVEQVGMEVNKVGSDGRELTVPVSEKKGCIRNWFGAGAKVQAKRKDEVKKEEEDDSATPTIDGENGAEEKTKEYTRDESVKLEPVEDSIKSEEPLDVTPEHRLSEPKREETEISLAVDDNLDVPNNGKKRKATPDRDFEKSHLEESEPVPKKQQKLEDSFQYSTSGSVSAKKTPPSKSPKKTSAGKVTQGPVGVPKITSFFKK</sequence>
<keyword evidence="7" id="KW-0456">Lyase</keyword>
<dbReference type="GO" id="GO:0106300">
    <property type="term" value="P:protein-DNA covalent cross-linking repair"/>
    <property type="evidence" value="ECO:0007669"/>
    <property type="project" value="InterPro"/>
</dbReference>
<dbReference type="Gene3D" id="3.90.1680.10">
    <property type="entry name" value="SOS response associated peptidase-like"/>
    <property type="match status" value="1"/>
</dbReference>
<dbReference type="SUPFAM" id="SSF143081">
    <property type="entry name" value="BB1717-like"/>
    <property type="match status" value="1"/>
</dbReference>
<dbReference type="OrthoDB" id="2111841at2759"/>
<dbReference type="GO" id="GO:0016829">
    <property type="term" value="F:lyase activity"/>
    <property type="evidence" value="ECO:0007669"/>
    <property type="project" value="UniProtKB-KW"/>
</dbReference>
<feature type="compositionally biased region" description="Basic and acidic residues" evidence="8">
    <location>
        <begin position="313"/>
        <end position="357"/>
    </location>
</feature>
<reference evidence="9 10" key="1">
    <citation type="journal article" date="2018" name="Nat. Ecol. Evol.">
        <title>Pezizomycetes genomes reveal the molecular basis of ectomycorrhizal truffle lifestyle.</title>
        <authorList>
            <person name="Murat C."/>
            <person name="Payen T."/>
            <person name="Noel B."/>
            <person name="Kuo A."/>
            <person name="Morin E."/>
            <person name="Chen J."/>
            <person name="Kohler A."/>
            <person name="Krizsan K."/>
            <person name="Balestrini R."/>
            <person name="Da Silva C."/>
            <person name="Montanini B."/>
            <person name="Hainaut M."/>
            <person name="Levati E."/>
            <person name="Barry K.W."/>
            <person name="Belfiori B."/>
            <person name="Cichocki N."/>
            <person name="Clum A."/>
            <person name="Dockter R.B."/>
            <person name="Fauchery L."/>
            <person name="Guy J."/>
            <person name="Iotti M."/>
            <person name="Le Tacon F."/>
            <person name="Lindquist E.A."/>
            <person name="Lipzen A."/>
            <person name="Malagnac F."/>
            <person name="Mello A."/>
            <person name="Molinier V."/>
            <person name="Miyauchi S."/>
            <person name="Poulain J."/>
            <person name="Riccioni C."/>
            <person name="Rubini A."/>
            <person name="Sitrit Y."/>
            <person name="Splivallo R."/>
            <person name="Traeger S."/>
            <person name="Wang M."/>
            <person name="Zifcakova L."/>
            <person name="Wipf D."/>
            <person name="Zambonelli A."/>
            <person name="Paolocci F."/>
            <person name="Nowrousian M."/>
            <person name="Ottonello S."/>
            <person name="Baldrian P."/>
            <person name="Spatafora J.W."/>
            <person name="Henrissat B."/>
            <person name="Nagy L.G."/>
            <person name="Aury J.M."/>
            <person name="Wincker P."/>
            <person name="Grigoriev I.V."/>
            <person name="Bonfante P."/>
            <person name="Martin F.M."/>
        </authorList>
    </citation>
    <scope>NUCLEOTIDE SEQUENCE [LARGE SCALE GENOMIC DNA]</scope>
    <source>
        <strain evidence="9 10">RN42</strain>
    </source>
</reference>